<feature type="region of interest" description="Disordered" evidence="4">
    <location>
        <begin position="20"/>
        <end position="61"/>
    </location>
</feature>
<dbReference type="PROSITE" id="PS51257">
    <property type="entry name" value="PROKAR_LIPOPROTEIN"/>
    <property type="match status" value="1"/>
</dbReference>
<evidence type="ECO:0000256" key="2">
    <source>
        <dbReference type="ARBA" id="ARBA00022723"/>
    </source>
</evidence>
<gene>
    <name evidence="6" type="ORF">MNB_SM-7-448</name>
</gene>
<evidence type="ECO:0000259" key="5">
    <source>
        <dbReference type="PROSITE" id="PS51007"/>
    </source>
</evidence>
<feature type="domain" description="Cytochrome c" evidence="5">
    <location>
        <begin position="71"/>
        <end position="154"/>
    </location>
</feature>
<keyword evidence="1" id="KW-0349">Heme</keyword>
<dbReference type="AlphaFoldDB" id="A0A1W1BTK4"/>
<reference evidence="6" key="1">
    <citation type="submission" date="2016-10" db="EMBL/GenBank/DDBJ databases">
        <authorList>
            <person name="de Groot N.N."/>
        </authorList>
    </citation>
    <scope>NUCLEOTIDE SEQUENCE</scope>
</reference>
<feature type="compositionally biased region" description="Low complexity" evidence="4">
    <location>
        <begin position="26"/>
        <end position="52"/>
    </location>
</feature>
<dbReference type="GO" id="GO:0020037">
    <property type="term" value="F:heme binding"/>
    <property type="evidence" value="ECO:0007669"/>
    <property type="project" value="InterPro"/>
</dbReference>
<dbReference type="GO" id="GO:0009055">
    <property type="term" value="F:electron transfer activity"/>
    <property type="evidence" value="ECO:0007669"/>
    <property type="project" value="InterPro"/>
</dbReference>
<dbReference type="Gene3D" id="1.10.760.10">
    <property type="entry name" value="Cytochrome c-like domain"/>
    <property type="match status" value="1"/>
</dbReference>
<dbReference type="InterPro" id="IPR009056">
    <property type="entry name" value="Cyt_c-like_dom"/>
</dbReference>
<evidence type="ECO:0000313" key="6">
    <source>
        <dbReference type="EMBL" id="SFV56843.1"/>
    </source>
</evidence>
<dbReference type="Pfam" id="PF00034">
    <property type="entry name" value="Cytochrom_C"/>
    <property type="match status" value="1"/>
</dbReference>
<dbReference type="PROSITE" id="PS51007">
    <property type="entry name" value="CYTC"/>
    <property type="match status" value="1"/>
</dbReference>
<accession>A0A1W1BTK4</accession>
<dbReference type="GO" id="GO:0046872">
    <property type="term" value="F:metal ion binding"/>
    <property type="evidence" value="ECO:0007669"/>
    <property type="project" value="UniProtKB-KW"/>
</dbReference>
<evidence type="ECO:0000256" key="3">
    <source>
        <dbReference type="ARBA" id="ARBA00023004"/>
    </source>
</evidence>
<dbReference type="EMBL" id="FPHB01000038">
    <property type="protein sequence ID" value="SFV56843.1"/>
    <property type="molecule type" value="Genomic_DNA"/>
</dbReference>
<evidence type="ECO:0000256" key="4">
    <source>
        <dbReference type="SAM" id="MobiDB-lite"/>
    </source>
</evidence>
<dbReference type="SUPFAM" id="SSF46626">
    <property type="entry name" value="Cytochrome c"/>
    <property type="match status" value="1"/>
</dbReference>
<protein>
    <submittedName>
        <fullName evidence="6">Cytochrome C553 (Soluble cytochrome f)</fullName>
    </submittedName>
</protein>
<dbReference type="InterPro" id="IPR036909">
    <property type="entry name" value="Cyt_c-like_dom_sf"/>
</dbReference>
<proteinExistence type="predicted"/>
<sequence length="154" mass="16309">MYKYSSLVIAAALLLSGCGSDEQKSKTQSSSTQKSSVETVTTKKVKTQASTTKVKESEAKAPTTIAPKKVVKAEDGATLFASCAGCHGAKGDKKALGKSELIGGWSATKVEEALKGYKSKKRNIHGMGAVMQSQAVKLNDKEIKLLGEYISKLH</sequence>
<name>A0A1W1BTK4_9ZZZZ</name>
<organism evidence="6">
    <name type="scientific">hydrothermal vent metagenome</name>
    <dbReference type="NCBI Taxonomy" id="652676"/>
    <lineage>
        <taxon>unclassified sequences</taxon>
        <taxon>metagenomes</taxon>
        <taxon>ecological metagenomes</taxon>
    </lineage>
</organism>
<evidence type="ECO:0000256" key="1">
    <source>
        <dbReference type="ARBA" id="ARBA00022617"/>
    </source>
</evidence>
<keyword evidence="2" id="KW-0479">Metal-binding</keyword>
<keyword evidence="3" id="KW-0408">Iron</keyword>